<organism evidence="1 2">
    <name type="scientific">Eumeta variegata</name>
    <name type="common">Bagworm moth</name>
    <name type="synonym">Eumeta japonica</name>
    <dbReference type="NCBI Taxonomy" id="151549"/>
    <lineage>
        <taxon>Eukaryota</taxon>
        <taxon>Metazoa</taxon>
        <taxon>Ecdysozoa</taxon>
        <taxon>Arthropoda</taxon>
        <taxon>Hexapoda</taxon>
        <taxon>Insecta</taxon>
        <taxon>Pterygota</taxon>
        <taxon>Neoptera</taxon>
        <taxon>Endopterygota</taxon>
        <taxon>Lepidoptera</taxon>
        <taxon>Glossata</taxon>
        <taxon>Ditrysia</taxon>
        <taxon>Tineoidea</taxon>
        <taxon>Psychidae</taxon>
        <taxon>Oiketicinae</taxon>
        <taxon>Eumeta</taxon>
    </lineage>
</organism>
<protein>
    <submittedName>
        <fullName evidence="1">Uncharacterized protein</fullName>
    </submittedName>
</protein>
<reference evidence="1 2" key="1">
    <citation type="journal article" date="2019" name="Commun. Biol.">
        <title>The bagworm genome reveals a unique fibroin gene that provides high tensile strength.</title>
        <authorList>
            <person name="Kono N."/>
            <person name="Nakamura H."/>
            <person name="Ohtoshi R."/>
            <person name="Tomita M."/>
            <person name="Numata K."/>
            <person name="Arakawa K."/>
        </authorList>
    </citation>
    <scope>NUCLEOTIDE SEQUENCE [LARGE SCALE GENOMIC DNA]</scope>
</reference>
<accession>A0A4C1X5I0</accession>
<comment type="caution">
    <text evidence="1">The sequence shown here is derived from an EMBL/GenBank/DDBJ whole genome shotgun (WGS) entry which is preliminary data.</text>
</comment>
<gene>
    <name evidence="1" type="ORF">EVAR_39099_1</name>
</gene>
<sequence length="67" mass="7618">MISYTVRVTWVNMNFIKTVDDKEKPRFQASEVANESLRASVKAGVSRYTPQCHPARVQAPARPLLWA</sequence>
<proteinExistence type="predicted"/>
<keyword evidence="2" id="KW-1185">Reference proteome</keyword>
<evidence type="ECO:0000313" key="2">
    <source>
        <dbReference type="Proteomes" id="UP000299102"/>
    </source>
</evidence>
<dbReference type="AlphaFoldDB" id="A0A4C1X5I0"/>
<name>A0A4C1X5I0_EUMVA</name>
<evidence type="ECO:0000313" key="1">
    <source>
        <dbReference type="EMBL" id="GBP58410.1"/>
    </source>
</evidence>
<dbReference type="Proteomes" id="UP000299102">
    <property type="component" value="Unassembled WGS sequence"/>
</dbReference>
<dbReference type="EMBL" id="BGZK01000734">
    <property type="protein sequence ID" value="GBP58410.1"/>
    <property type="molecule type" value="Genomic_DNA"/>
</dbReference>